<accession>A0A8K0MZX7</accession>
<dbReference type="Proteomes" id="UP000797356">
    <property type="component" value="Chromosome 3"/>
</dbReference>
<sequence>MMCLVATLIILLAGMLSQIAFLALITAMSIVAGTIGTGRIWKKRRLAPISDYVERLRDLCRRGLIELYATIQRATTPRPAIVYNVHSRGGSQEIGSQQAQEPQAISSGVIYIDYRTRSSKNQEDEPKANIYRRNPARGRQPTKLCSNFKMPKRGLINLRAVRQMVQFVKVLIRILVARLIGIVGERRGRYLERGSEIRFQNLEQWRELYRRGLDWLYTTIIQGGSINQRPGIANNNDRLRRGKSRGNWWRLVLGRCTRSSPVAREGSPEMGLRQLLVQEPQTTRWEEIISRGEWIGPSDTSIHAGMNLERKLREEVRRLEGEMSAKLKLEDKGKKKMEEVKKGIKIIGEKGKEEEEEEEETMEEDREEDGAGRSIDGE</sequence>
<keyword evidence="3" id="KW-1185">Reference proteome</keyword>
<gene>
    <name evidence="2" type="ORF">COCNU_03G015600</name>
</gene>
<feature type="compositionally biased region" description="Basic and acidic residues" evidence="1">
    <location>
        <begin position="369"/>
        <end position="378"/>
    </location>
</feature>
<evidence type="ECO:0000313" key="3">
    <source>
        <dbReference type="Proteomes" id="UP000797356"/>
    </source>
</evidence>
<organism evidence="2 3">
    <name type="scientific">Cocos nucifera</name>
    <name type="common">Coconut palm</name>
    <dbReference type="NCBI Taxonomy" id="13894"/>
    <lineage>
        <taxon>Eukaryota</taxon>
        <taxon>Viridiplantae</taxon>
        <taxon>Streptophyta</taxon>
        <taxon>Embryophyta</taxon>
        <taxon>Tracheophyta</taxon>
        <taxon>Spermatophyta</taxon>
        <taxon>Magnoliopsida</taxon>
        <taxon>Liliopsida</taxon>
        <taxon>Arecaceae</taxon>
        <taxon>Arecoideae</taxon>
        <taxon>Cocoseae</taxon>
        <taxon>Attaleinae</taxon>
        <taxon>Cocos</taxon>
    </lineage>
</organism>
<feature type="compositionally biased region" description="Acidic residues" evidence="1">
    <location>
        <begin position="354"/>
        <end position="368"/>
    </location>
</feature>
<name>A0A8K0MZX7_COCNU</name>
<dbReference type="AlphaFoldDB" id="A0A8K0MZX7"/>
<feature type="compositionally biased region" description="Basic and acidic residues" evidence="1">
    <location>
        <begin position="118"/>
        <end position="127"/>
    </location>
</feature>
<reference evidence="2" key="2">
    <citation type="submission" date="2019-07" db="EMBL/GenBank/DDBJ databases">
        <authorList>
            <person name="Yang Y."/>
            <person name="Bocs S."/>
            <person name="Baudouin L."/>
        </authorList>
    </citation>
    <scope>NUCLEOTIDE SEQUENCE</scope>
    <source>
        <tissue evidence="2">Spear leaf of Hainan Tall coconut</tissue>
    </source>
</reference>
<evidence type="ECO:0000256" key="1">
    <source>
        <dbReference type="SAM" id="MobiDB-lite"/>
    </source>
</evidence>
<protein>
    <submittedName>
        <fullName evidence="2">Uncharacterized protein</fullName>
    </submittedName>
</protein>
<evidence type="ECO:0000313" key="2">
    <source>
        <dbReference type="EMBL" id="KAG1335441.1"/>
    </source>
</evidence>
<feature type="region of interest" description="Disordered" evidence="1">
    <location>
        <begin position="346"/>
        <end position="378"/>
    </location>
</feature>
<proteinExistence type="predicted"/>
<feature type="region of interest" description="Disordered" evidence="1">
    <location>
        <begin position="118"/>
        <end position="142"/>
    </location>
</feature>
<comment type="caution">
    <text evidence="2">The sequence shown here is derived from an EMBL/GenBank/DDBJ whole genome shotgun (WGS) entry which is preliminary data.</text>
</comment>
<reference evidence="2" key="1">
    <citation type="journal article" date="2017" name="Gigascience">
        <title>The genome draft of coconut (Cocos nucifera).</title>
        <authorList>
            <person name="Xiao Y."/>
            <person name="Xu P."/>
            <person name="Fan H."/>
            <person name="Baudouin L."/>
            <person name="Xia W."/>
            <person name="Bocs S."/>
            <person name="Xu J."/>
            <person name="Li Q."/>
            <person name="Guo A."/>
            <person name="Zhou L."/>
            <person name="Li J."/>
            <person name="Wu Y."/>
            <person name="Ma Z."/>
            <person name="Armero A."/>
            <person name="Issali A.E."/>
            <person name="Liu N."/>
            <person name="Peng M."/>
            <person name="Yang Y."/>
        </authorList>
    </citation>
    <scope>NUCLEOTIDE SEQUENCE</scope>
    <source>
        <tissue evidence="2">Spear leaf of Hainan Tall coconut</tissue>
    </source>
</reference>
<dbReference type="EMBL" id="CM017874">
    <property type="protein sequence ID" value="KAG1335441.1"/>
    <property type="molecule type" value="Genomic_DNA"/>
</dbReference>